<gene>
    <name evidence="2" type="ORF">B7P34_33360</name>
</gene>
<keyword evidence="3" id="KW-1185">Reference proteome</keyword>
<accession>A0A9X7PE02</accession>
<protein>
    <recommendedName>
        <fullName evidence="1">A-factor biosynthesis hotdog domain-containing protein</fullName>
    </recommendedName>
</protein>
<organism evidence="2 3">
    <name type="scientific">Streptosporangium nondiastaticum</name>
    <dbReference type="NCBI Taxonomy" id="35764"/>
    <lineage>
        <taxon>Bacteria</taxon>
        <taxon>Bacillati</taxon>
        <taxon>Actinomycetota</taxon>
        <taxon>Actinomycetes</taxon>
        <taxon>Streptosporangiales</taxon>
        <taxon>Streptosporangiaceae</taxon>
        <taxon>Streptosporangium</taxon>
    </lineage>
</organism>
<sequence length="514" mass="55035">MLHGRGAEALLGEELGRHVQGLGPRADGPVLLELGRGADGGLALLGRHTSSPSVRLRSGRVRGKASSPEPLPCNIPSRRYIFRSSSTDRALSVCTSVCLECRRPRHPRRALRSRGSSIVHVNAVPVFVPAPVPTAAPRPVGAAAAGATAPGATAAGAAATVTAGIVEFALGATRRLSFAPAVARRLVHKAADSQVLLTDAHRVGRDRFLVAASWAPDHLLYYPGPSGAGDPTLLVESMRQAAIYLSHRFYRVPTEDVHFVLSRLSADFAPGGLPYDPGTELPVVMDISCARTTAKPGRFAMQLSVSLYLHGRWYGRADFRWAVLPQAKYDVLRRRNSPEADGTAGPPAERAGHAMGDVTGDVMGDSFVLRPAAVGRRHQRDVLLAADPRLPADTWRLRLDRSHPVHFDHDCDHVPGMVLLEAMQQAAHAAYVREFGPLARLAPRVLSSLDTEFRCFGELDRPVDIVVGEMRDAGRARAGFEVSAVQGGRSLAGARFISAAPSWSLLSDLEAVSC</sequence>
<evidence type="ECO:0000259" key="1">
    <source>
        <dbReference type="Pfam" id="PF03756"/>
    </source>
</evidence>
<dbReference type="Proteomes" id="UP000242427">
    <property type="component" value="Unassembled WGS sequence"/>
</dbReference>
<reference evidence="2 3" key="1">
    <citation type="submission" date="2018-03" db="EMBL/GenBank/DDBJ databases">
        <title>Chitinolytic properties of Streptosporangium nondiastaticum TBG75A20.</title>
        <authorList>
            <person name="Gayathri V."/>
            <person name="Shiburaj S."/>
        </authorList>
    </citation>
    <scope>NUCLEOTIDE SEQUENCE [LARGE SCALE GENOMIC DNA]</scope>
    <source>
        <strain evidence="2 3">TBG75A20</strain>
    </source>
</reference>
<comment type="caution">
    <text evidence="2">The sequence shown here is derived from an EMBL/GenBank/DDBJ whole genome shotgun (WGS) entry which is preliminary data.</text>
</comment>
<dbReference type="NCBIfam" id="NF041195">
    <property type="entry name" value="ScbA_BarX_GamBu"/>
    <property type="match status" value="1"/>
</dbReference>
<evidence type="ECO:0000313" key="2">
    <source>
        <dbReference type="EMBL" id="PSJ24444.1"/>
    </source>
</evidence>
<dbReference type="InterPro" id="IPR047757">
    <property type="entry name" value="AfsA-like"/>
</dbReference>
<feature type="domain" description="A-factor biosynthesis hotdog" evidence="1">
    <location>
        <begin position="373"/>
        <end position="495"/>
    </location>
</feature>
<dbReference type="Pfam" id="PF03756">
    <property type="entry name" value="AfsA"/>
    <property type="match status" value="2"/>
</dbReference>
<dbReference type="GO" id="GO:0016740">
    <property type="term" value="F:transferase activity"/>
    <property type="evidence" value="ECO:0007669"/>
    <property type="project" value="InterPro"/>
</dbReference>
<dbReference type="InterPro" id="IPR005509">
    <property type="entry name" value="AfsA_hotdog_dom"/>
</dbReference>
<dbReference type="OrthoDB" id="7838374at2"/>
<name>A0A9X7PE02_9ACTN</name>
<dbReference type="EMBL" id="PXWG01000191">
    <property type="protein sequence ID" value="PSJ24444.1"/>
    <property type="molecule type" value="Genomic_DNA"/>
</dbReference>
<dbReference type="AlphaFoldDB" id="A0A9X7PE02"/>
<proteinExistence type="predicted"/>
<evidence type="ECO:0000313" key="3">
    <source>
        <dbReference type="Proteomes" id="UP000242427"/>
    </source>
</evidence>
<feature type="domain" description="A-factor biosynthesis hotdog" evidence="1">
    <location>
        <begin position="186"/>
        <end position="322"/>
    </location>
</feature>